<name>A0ABV1JEN8_9ACTN</name>
<gene>
    <name evidence="3" type="ORF">AAA083_09925</name>
</gene>
<evidence type="ECO:0000256" key="1">
    <source>
        <dbReference type="ARBA" id="ARBA00008522"/>
    </source>
</evidence>
<keyword evidence="4" id="KW-1185">Reference proteome</keyword>
<evidence type="ECO:0000256" key="2">
    <source>
        <dbReference type="HAMAP-Rule" id="MF_00489"/>
    </source>
</evidence>
<dbReference type="HAMAP" id="MF_00489">
    <property type="entry name" value="UPF0178"/>
    <property type="match status" value="1"/>
</dbReference>
<sequence>MSRSEDHSTTRPTIFVDADACPVTAEAIAAARKHSLRAVIAGNSTQNLTRHIRRADPREETGGFWVDTLPVAVGSDSADFAIVEELSPGDIVVTQDIGLAAMALGRKAKAIGVRGRVFSLATIDMDMEIRHQEKKVRRQGGRTKGPATFTEDDRAMFAANLDRLIRGQMES</sequence>
<dbReference type="EMBL" id="JBBNOP010000007">
    <property type="protein sequence ID" value="MEQ3363290.1"/>
    <property type="molecule type" value="Genomic_DNA"/>
</dbReference>
<evidence type="ECO:0000313" key="3">
    <source>
        <dbReference type="EMBL" id="MEQ3363290.1"/>
    </source>
</evidence>
<protein>
    <recommendedName>
        <fullName evidence="2">UPF0178 protein AAA083_09925</fullName>
    </recommendedName>
</protein>
<dbReference type="Proteomes" id="UP001487305">
    <property type="component" value="Unassembled WGS sequence"/>
</dbReference>
<dbReference type="PANTHER" id="PTHR35146:SF1">
    <property type="entry name" value="UPF0178 PROTEIN YAII"/>
    <property type="match status" value="1"/>
</dbReference>
<evidence type="ECO:0000313" key="4">
    <source>
        <dbReference type="Proteomes" id="UP001487305"/>
    </source>
</evidence>
<dbReference type="PANTHER" id="PTHR35146">
    <property type="entry name" value="UPF0178 PROTEIN YAII"/>
    <property type="match status" value="1"/>
</dbReference>
<comment type="similarity">
    <text evidence="1 2">Belongs to the UPF0178 family.</text>
</comment>
<proteinExistence type="inferred from homology"/>
<dbReference type="InterPro" id="IPR003791">
    <property type="entry name" value="UPF0178"/>
</dbReference>
<organism evidence="3 4">
    <name type="scientific">Raoultibacter massiliensis</name>
    <dbReference type="NCBI Taxonomy" id="1852371"/>
    <lineage>
        <taxon>Bacteria</taxon>
        <taxon>Bacillati</taxon>
        <taxon>Actinomycetota</taxon>
        <taxon>Coriobacteriia</taxon>
        <taxon>Eggerthellales</taxon>
        <taxon>Eggerthellaceae</taxon>
        <taxon>Raoultibacter</taxon>
    </lineage>
</organism>
<reference evidence="3 4" key="1">
    <citation type="submission" date="2024-04" db="EMBL/GenBank/DDBJ databases">
        <title>Human intestinal bacterial collection.</title>
        <authorList>
            <person name="Pauvert C."/>
            <person name="Hitch T.C.A."/>
            <person name="Clavel T."/>
        </authorList>
    </citation>
    <scope>NUCLEOTIDE SEQUENCE [LARGE SCALE GENOMIC DNA]</scope>
    <source>
        <strain evidence="3 4">CLA-KB-H42</strain>
    </source>
</reference>
<comment type="caution">
    <text evidence="3">The sequence shown here is derived from an EMBL/GenBank/DDBJ whole genome shotgun (WGS) entry which is preliminary data.</text>
</comment>
<dbReference type="Pfam" id="PF02639">
    <property type="entry name" value="DUF188"/>
    <property type="match status" value="1"/>
</dbReference>
<accession>A0ABV1JEN8</accession>
<dbReference type="RefSeq" id="WP_102374427.1">
    <property type="nucleotide sequence ID" value="NZ_JBBNOP010000007.1"/>
</dbReference>